<sequence length="512" mass="59973">MQAPATFSMSPSIRYMELDIQNAINAVKNGISVKKAALLSGVPRQTLQDRLHGKATSMKIAKERFQRFSPSWEECISCWVFFKTAEGQPPTNQQIKEFAQGLLREEDEKPLGRNWMTGFLHRNRGIQIIRWLSVPITLELPHDSQVSYHWHKALYSQRIIFDLAKRETQQLSTSEFDFRGATQTYQTLKCSIMHFNDKDFANGGLILMKAFKILEVELSEGNFNVIQDICLNLLGTLVRYNYPDVGTIMLQHCSKLFRIKDEQHPYCSFFECLTKVFGNNKAQLEYYLPLLTRLYAEELEYLRGRTDRSSIQAKRRDRQIVRDSKKVATTEDTDEMIISSESLLKLVISQLGPLDDKTLRIENETLRMQSYVGKYEPNYISRVEQSISKIEECYASEQVPFKDWSKSHQSAFLRFLERKFDYYKHSNDHNAAIKTAGCILENEGYQTERWIVFSLQFESWLRDIGDTEPYSYMYYRLERLKSNYYQKLAELSTEGQDLQPRTISELRRLNLY</sequence>
<dbReference type="PROSITE" id="PS51253">
    <property type="entry name" value="HTH_CENPB"/>
    <property type="match status" value="1"/>
</dbReference>
<keyword evidence="1" id="KW-0238">DNA-binding</keyword>
<evidence type="ECO:0000256" key="1">
    <source>
        <dbReference type="ARBA" id="ARBA00023125"/>
    </source>
</evidence>
<evidence type="ECO:0000256" key="2">
    <source>
        <dbReference type="ARBA" id="ARBA00023242"/>
    </source>
</evidence>
<evidence type="ECO:0000313" key="5">
    <source>
        <dbReference type="Proteomes" id="UP001140511"/>
    </source>
</evidence>
<reference evidence="4" key="1">
    <citation type="submission" date="2022-09" db="EMBL/GenBank/DDBJ databases">
        <title>Chromosome-level assembly of Trichoderma breve T069, a fungus used in development of biopesticide product.</title>
        <authorList>
            <person name="Lin R."/>
            <person name="Liu T."/>
        </authorList>
    </citation>
    <scope>NUCLEOTIDE SEQUENCE</scope>
    <source>
        <strain evidence="4">T069</strain>
    </source>
</reference>
<protein>
    <submittedName>
        <fullName evidence="4">Helix-turn-helix, psq domain-containing protein</fullName>
    </submittedName>
</protein>
<organism evidence="4 5">
    <name type="scientific">Trichoderma breve</name>
    <dbReference type="NCBI Taxonomy" id="2034170"/>
    <lineage>
        <taxon>Eukaryota</taxon>
        <taxon>Fungi</taxon>
        <taxon>Dikarya</taxon>
        <taxon>Ascomycota</taxon>
        <taxon>Pezizomycotina</taxon>
        <taxon>Sordariomycetes</taxon>
        <taxon>Hypocreomycetidae</taxon>
        <taxon>Hypocreales</taxon>
        <taxon>Hypocreaceae</taxon>
        <taxon>Trichoderma</taxon>
    </lineage>
</organism>
<accession>A0A9W9B4W7</accession>
<feature type="domain" description="HTH CENPB-type" evidence="3">
    <location>
        <begin position="60"/>
        <end position="129"/>
    </location>
</feature>
<keyword evidence="2" id="KW-0539">Nucleus</keyword>
<dbReference type="Pfam" id="PF03221">
    <property type="entry name" value="HTH_Tnp_Tc5"/>
    <property type="match status" value="1"/>
</dbReference>
<dbReference type="InterPro" id="IPR007889">
    <property type="entry name" value="HTH_Psq"/>
</dbReference>
<dbReference type="AlphaFoldDB" id="A0A9W9B4W7"/>
<dbReference type="GO" id="GO:0003677">
    <property type="term" value="F:DNA binding"/>
    <property type="evidence" value="ECO:0007669"/>
    <property type="project" value="UniProtKB-KW"/>
</dbReference>
<dbReference type="Proteomes" id="UP001140511">
    <property type="component" value="Unassembled WGS sequence"/>
</dbReference>
<evidence type="ECO:0000313" key="4">
    <source>
        <dbReference type="EMBL" id="KAJ4854409.1"/>
    </source>
</evidence>
<dbReference type="RefSeq" id="XP_056023467.1">
    <property type="nucleotide sequence ID" value="XM_056178593.1"/>
</dbReference>
<dbReference type="Gene3D" id="1.10.10.60">
    <property type="entry name" value="Homeodomain-like"/>
    <property type="match status" value="1"/>
</dbReference>
<name>A0A9W9B4W7_9HYPO</name>
<dbReference type="GeneID" id="80873281"/>
<comment type="caution">
    <text evidence="4">The sequence shown here is derived from an EMBL/GenBank/DDBJ whole genome shotgun (WGS) entry which is preliminary data.</text>
</comment>
<dbReference type="InterPro" id="IPR009057">
    <property type="entry name" value="Homeodomain-like_sf"/>
</dbReference>
<keyword evidence="5" id="KW-1185">Reference proteome</keyword>
<dbReference type="SUPFAM" id="SSF46689">
    <property type="entry name" value="Homeodomain-like"/>
    <property type="match status" value="1"/>
</dbReference>
<evidence type="ECO:0000259" key="3">
    <source>
        <dbReference type="PROSITE" id="PS51253"/>
    </source>
</evidence>
<dbReference type="InterPro" id="IPR006600">
    <property type="entry name" value="HTH_CenpB_DNA-bd_dom"/>
</dbReference>
<proteinExistence type="predicted"/>
<dbReference type="Pfam" id="PF05225">
    <property type="entry name" value="HTH_psq"/>
    <property type="match status" value="1"/>
</dbReference>
<gene>
    <name evidence="4" type="ORF">T069G_11388</name>
</gene>
<dbReference type="EMBL" id="JAOPEN010000008">
    <property type="protein sequence ID" value="KAJ4854409.1"/>
    <property type="molecule type" value="Genomic_DNA"/>
</dbReference>